<dbReference type="Proteomes" id="UP000299102">
    <property type="component" value="Unassembled WGS sequence"/>
</dbReference>
<reference evidence="2 3" key="1">
    <citation type="journal article" date="2019" name="Commun. Biol.">
        <title>The bagworm genome reveals a unique fibroin gene that provides high tensile strength.</title>
        <authorList>
            <person name="Kono N."/>
            <person name="Nakamura H."/>
            <person name="Ohtoshi R."/>
            <person name="Tomita M."/>
            <person name="Numata K."/>
            <person name="Arakawa K."/>
        </authorList>
    </citation>
    <scope>NUCLEOTIDE SEQUENCE [LARGE SCALE GENOMIC DNA]</scope>
</reference>
<evidence type="ECO:0000256" key="1">
    <source>
        <dbReference type="SAM" id="MobiDB-lite"/>
    </source>
</evidence>
<accession>A0A4C1XSV5</accession>
<evidence type="ECO:0000313" key="3">
    <source>
        <dbReference type="Proteomes" id="UP000299102"/>
    </source>
</evidence>
<evidence type="ECO:0000313" key="2">
    <source>
        <dbReference type="EMBL" id="GBP66981.1"/>
    </source>
</evidence>
<proteinExistence type="predicted"/>
<feature type="compositionally biased region" description="Polar residues" evidence="1">
    <location>
        <begin position="100"/>
        <end position="110"/>
    </location>
</feature>
<protein>
    <submittedName>
        <fullName evidence="2">Uncharacterized protein</fullName>
    </submittedName>
</protein>
<dbReference type="EMBL" id="BGZK01000973">
    <property type="protein sequence ID" value="GBP66981.1"/>
    <property type="molecule type" value="Genomic_DNA"/>
</dbReference>
<feature type="region of interest" description="Disordered" evidence="1">
    <location>
        <begin position="94"/>
        <end position="127"/>
    </location>
</feature>
<comment type="caution">
    <text evidence="2">The sequence shown here is derived from an EMBL/GenBank/DDBJ whole genome shotgun (WGS) entry which is preliminary data.</text>
</comment>
<dbReference type="AlphaFoldDB" id="A0A4C1XSV5"/>
<sequence>MDTVRFLLRSSDKNSLKMRLTSSTATDESLNEAIGIKYDAQNCRCEVCHESVRVEKLSRRRKNRGALYLCSISFATNIEQHSFMFPRAFPSLPPRLLAENTGNNSHQTYNSRRDKERVGRTKEREEK</sequence>
<organism evidence="2 3">
    <name type="scientific">Eumeta variegata</name>
    <name type="common">Bagworm moth</name>
    <name type="synonym">Eumeta japonica</name>
    <dbReference type="NCBI Taxonomy" id="151549"/>
    <lineage>
        <taxon>Eukaryota</taxon>
        <taxon>Metazoa</taxon>
        <taxon>Ecdysozoa</taxon>
        <taxon>Arthropoda</taxon>
        <taxon>Hexapoda</taxon>
        <taxon>Insecta</taxon>
        <taxon>Pterygota</taxon>
        <taxon>Neoptera</taxon>
        <taxon>Endopterygota</taxon>
        <taxon>Lepidoptera</taxon>
        <taxon>Glossata</taxon>
        <taxon>Ditrysia</taxon>
        <taxon>Tineoidea</taxon>
        <taxon>Psychidae</taxon>
        <taxon>Oiketicinae</taxon>
        <taxon>Eumeta</taxon>
    </lineage>
</organism>
<feature type="compositionally biased region" description="Basic and acidic residues" evidence="1">
    <location>
        <begin position="111"/>
        <end position="127"/>
    </location>
</feature>
<keyword evidence="3" id="KW-1185">Reference proteome</keyword>
<name>A0A4C1XSV5_EUMVA</name>
<gene>
    <name evidence="2" type="ORF">EVAR_49956_1</name>
</gene>